<accession>A0A935N239</accession>
<dbReference type="Proteomes" id="UP000739411">
    <property type="component" value="Unassembled WGS sequence"/>
</dbReference>
<organism evidence="2 3">
    <name type="scientific">Candidatus Dechloromonas phosphorivorans</name>
    <dbReference type="NCBI Taxonomy" id="2899244"/>
    <lineage>
        <taxon>Bacteria</taxon>
        <taxon>Pseudomonadati</taxon>
        <taxon>Pseudomonadota</taxon>
        <taxon>Betaproteobacteria</taxon>
        <taxon>Rhodocyclales</taxon>
        <taxon>Azonexaceae</taxon>
        <taxon>Dechloromonas</taxon>
    </lineage>
</organism>
<comment type="caution">
    <text evidence="2">The sequence shown here is derived from an EMBL/GenBank/DDBJ whole genome shotgun (WGS) entry which is preliminary data.</text>
</comment>
<evidence type="ECO:0000313" key="2">
    <source>
        <dbReference type="EMBL" id="MBK7415790.1"/>
    </source>
</evidence>
<protein>
    <submittedName>
        <fullName evidence="2">Uncharacterized protein</fullName>
    </submittedName>
</protein>
<feature type="region of interest" description="Disordered" evidence="1">
    <location>
        <begin position="86"/>
        <end position="119"/>
    </location>
</feature>
<proteinExistence type="predicted"/>
<dbReference type="EMBL" id="JADJMS010000025">
    <property type="protein sequence ID" value="MBK7415790.1"/>
    <property type="molecule type" value="Genomic_DNA"/>
</dbReference>
<evidence type="ECO:0000313" key="3">
    <source>
        <dbReference type="Proteomes" id="UP000739411"/>
    </source>
</evidence>
<name>A0A935N239_9RHOO</name>
<sequence length="293" mass="31660">MARSWKYGERACRHCQLDVGPRRCLLAHAAALLGWEVVPLAVDGEATEALSRADRANDFPILANLTEVEEPETLLAIRGPARARRPRHRRWATGCRPTTGKASRKRIDPSPGYRWPASDQVAAASRESVSASEAISFGPCRRSCRIRPLPGCPNHPPAPQRPAFRSALRAVEARLLPHARRRSTASASAVAGAKHAAAHSSTASSCASTARPVAFTCCRARRLLLPNCPPRCCRPTSALPLAVRSLNSTPIVRRTSALSSLPKWACRKCSAWPASLSRHQDIASTSAFARHAG</sequence>
<dbReference type="AlphaFoldDB" id="A0A935N239"/>
<reference evidence="2 3" key="1">
    <citation type="submission" date="2020-10" db="EMBL/GenBank/DDBJ databases">
        <title>Connecting structure to function with the recovery of over 1000 high-quality activated sludge metagenome-assembled genomes encoding full-length rRNA genes using long-read sequencing.</title>
        <authorList>
            <person name="Singleton C.M."/>
            <person name="Petriglieri F."/>
            <person name="Kristensen J.M."/>
            <person name="Kirkegaard R.H."/>
            <person name="Michaelsen T.Y."/>
            <person name="Andersen M.H."/>
            <person name="Karst S.M."/>
            <person name="Dueholm M.S."/>
            <person name="Nielsen P.H."/>
            <person name="Albertsen M."/>
        </authorList>
    </citation>
    <scope>NUCLEOTIDE SEQUENCE [LARGE SCALE GENOMIC DNA]</scope>
    <source>
        <strain evidence="2">EsbW_18-Q3-R4-48_BATAC.463</strain>
    </source>
</reference>
<gene>
    <name evidence="2" type="ORF">IPJ38_12400</name>
</gene>
<evidence type="ECO:0000256" key="1">
    <source>
        <dbReference type="SAM" id="MobiDB-lite"/>
    </source>
</evidence>